<proteinExistence type="inferred from homology"/>
<keyword evidence="2" id="KW-1003">Cell membrane</keyword>
<dbReference type="EMBL" id="JBHUMM010000043">
    <property type="protein sequence ID" value="MFD2672635.1"/>
    <property type="molecule type" value="Genomic_DNA"/>
</dbReference>
<sequence>MNVFRQLTIRNLKLNRRRTIVTLIGIILSAALITGVSTLIASFQDVFVQSAKQTDGAHHASFYDVKAKQIKYVTEHAFTKTAMLSMDSGFARLEGLKDVNKPYLMIKSYDAEAFAHLPVDIVEGRLPEQAGEIVLSEEVFYSGGVEYQVGDQIDLMVGDRVDEGMTLVQEPLSETEKLAQTEQKTYTITGFIEMPRFERYHSAGFAAVAYLDERALKPDELVNVSIVAKKPKQIFEQVPDIAEAAGVEKVVYNEELLKWMGITKDNEINAMFRTVGLIIILLVVVGSVTVIYNAFAISVSERKRQFGMLASVGATQRQIRQMVFYEGLLLGLIGIPIGILSGIAGIGVTLSVVNQLIADMLADTSAELRLIVSMTTMLQSVGFIGFTIFLSAFIPAKRASRVSPVQAIRQNSDINIKGKKLKTSRLTRWLFGMEGELALKNMKRQRKRYRATVFSLCISIVLYLSFSSFMLYGFESTNMYYTETNYDYEVRKEGLSARDQQAFYQQIIEEDAVERYTFLQQLYLVANEMERESFGPFIQDEMLDSGDMNTDEYFSKQVESGTYKMGIRLVKISPHEYKRYVEELGLNPADDAGADKLNGILVNYNKISYPLVAEYNPLQIEAGETLSLSHYPYENEPEPERFDFQVSHVTEENPFAVPYTDVGTATIIVSDTVFEQAVQRMERQEWKEDAERIGLYLNVNEGMEERTFRNMIRGLDARNHQKPGEFLTIYHAAADQEAAESAKMVISIFLYGFVTLITLIGVTNIFNTISTNVALRRREFAMLKSVGLTPRGFTKMMNYESVFYGLKALMFGIPISILISLWLYNSMGAGFEFDFILPWKEIVYAVIGVFLIVSLTMLYAASKLKKENIIDALKEENL</sequence>
<keyword evidence="10" id="KW-1185">Reference proteome</keyword>
<protein>
    <submittedName>
        <fullName evidence="9">ABC transporter permease</fullName>
    </submittedName>
</protein>
<name>A0ABW5RD35_9BACL</name>
<organism evidence="9 10">
    <name type="scientific">Marinicrinis sediminis</name>
    <dbReference type="NCBI Taxonomy" id="1652465"/>
    <lineage>
        <taxon>Bacteria</taxon>
        <taxon>Bacillati</taxon>
        <taxon>Bacillota</taxon>
        <taxon>Bacilli</taxon>
        <taxon>Bacillales</taxon>
        <taxon>Paenibacillaceae</taxon>
    </lineage>
</organism>
<feature type="transmembrane region" description="Helical" evidence="7">
    <location>
        <begin position="270"/>
        <end position="295"/>
    </location>
</feature>
<feature type="domain" description="ABC3 transporter permease C-terminal" evidence="8">
    <location>
        <begin position="278"/>
        <end position="404"/>
    </location>
</feature>
<accession>A0ABW5RD35</accession>
<dbReference type="InterPro" id="IPR003838">
    <property type="entry name" value="ABC3_permease_C"/>
</dbReference>
<evidence type="ECO:0000256" key="2">
    <source>
        <dbReference type="ARBA" id="ARBA00022475"/>
    </source>
</evidence>
<feature type="transmembrane region" description="Helical" evidence="7">
    <location>
        <begin position="748"/>
        <end position="775"/>
    </location>
</feature>
<dbReference type="InterPro" id="IPR050250">
    <property type="entry name" value="Macrolide_Exporter_MacB"/>
</dbReference>
<feature type="transmembrane region" description="Helical" evidence="7">
    <location>
        <begin position="20"/>
        <end position="43"/>
    </location>
</feature>
<keyword evidence="4 7" id="KW-1133">Transmembrane helix</keyword>
<dbReference type="Proteomes" id="UP001597497">
    <property type="component" value="Unassembled WGS sequence"/>
</dbReference>
<feature type="transmembrane region" description="Helical" evidence="7">
    <location>
        <begin position="451"/>
        <end position="474"/>
    </location>
</feature>
<comment type="caution">
    <text evidence="9">The sequence shown here is derived from an EMBL/GenBank/DDBJ whole genome shotgun (WGS) entry which is preliminary data.</text>
</comment>
<dbReference type="PANTHER" id="PTHR30572:SF4">
    <property type="entry name" value="ABC TRANSPORTER PERMEASE YTRF"/>
    <property type="match status" value="1"/>
</dbReference>
<reference evidence="10" key="1">
    <citation type="journal article" date="2019" name="Int. J. Syst. Evol. Microbiol.">
        <title>The Global Catalogue of Microorganisms (GCM) 10K type strain sequencing project: providing services to taxonomists for standard genome sequencing and annotation.</title>
        <authorList>
            <consortium name="The Broad Institute Genomics Platform"/>
            <consortium name="The Broad Institute Genome Sequencing Center for Infectious Disease"/>
            <person name="Wu L."/>
            <person name="Ma J."/>
        </authorList>
    </citation>
    <scope>NUCLEOTIDE SEQUENCE [LARGE SCALE GENOMIC DNA]</scope>
    <source>
        <strain evidence="10">KCTC 33676</strain>
    </source>
</reference>
<comment type="similarity">
    <text evidence="6">Belongs to the ABC-4 integral membrane protein family.</text>
</comment>
<evidence type="ECO:0000256" key="7">
    <source>
        <dbReference type="SAM" id="Phobius"/>
    </source>
</evidence>
<feature type="transmembrane region" description="Helical" evidence="7">
    <location>
        <begin position="842"/>
        <end position="861"/>
    </location>
</feature>
<feature type="transmembrane region" description="Helical" evidence="7">
    <location>
        <begin position="370"/>
        <end position="394"/>
    </location>
</feature>
<dbReference type="RefSeq" id="WP_379930201.1">
    <property type="nucleotide sequence ID" value="NZ_JBHUMM010000043.1"/>
</dbReference>
<evidence type="ECO:0000256" key="3">
    <source>
        <dbReference type="ARBA" id="ARBA00022692"/>
    </source>
</evidence>
<evidence type="ECO:0000259" key="8">
    <source>
        <dbReference type="Pfam" id="PF02687"/>
    </source>
</evidence>
<comment type="subcellular location">
    <subcellularLocation>
        <location evidence="1">Cell membrane</location>
        <topology evidence="1">Multi-pass membrane protein</topology>
    </subcellularLocation>
</comment>
<evidence type="ECO:0000256" key="6">
    <source>
        <dbReference type="ARBA" id="ARBA00038076"/>
    </source>
</evidence>
<feature type="domain" description="ABC3 transporter permease C-terminal" evidence="8">
    <location>
        <begin position="753"/>
        <end position="869"/>
    </location>
</feature>
<evidence type="ECO:0000256" key="5">
    <source>
        <dbReference type="ARBA" id="ARBA00023136"/>
    </source>
</evidence>
<evidence type="ECO:0000256" key="4">
    <source>
        <dbReference type="ARBA" id="ARBA00022989"/>
    </source>
</evidence>
<dbReference type="Pfam" id="PF02687">
    <property type="entry name" value="FtsX"/>
    <property type="match status" value="2"/>
</dbReference>
<feature type="transmembrane region" description="Helical" evidence="7">
    <location>
        <begin position="801"/>
        <end position="822"/>
    </location>
</feature>
<evidence type="ECO:0000313" key="10">
    <source>
        <dbReference type="Proteomes" id="UP001597497"/>
    </source>
</evidence>
<feature type="transmembrane region" description="Helical" evidence="7">
    <location>
        <begin position="327"/>
        <end position="350"/>
    </location>
</feature>
<evidence type="ECO:0000313" key="9">
    <source>
        <dbReference type="EMBL" id="MFD2672635.1"/>
    </source>
</evidence>
<keyword evidence="5 7" id="KW-0472">Membrane</keyword>
<evidence type="ECO:0000256" key="1">
    <source>
        <dbReference type="ARBA" id="ARBA00004651"/>
    </source>
</evidence>
<keyword evidence="3 7" id="KW-0812">Transmembrane</keyword>
<dbReference type="PANTHER" id="PTHR30572">
    <property type="entry name" value="MEMBRANE COMPONENT OF TRANSPORTER-RELATED"/>
    <property type="match status" value="1"/>
</dbReference>
<gene>
    <name evidence="9" type="ORF">ACFSUC_13790</name>
</gene>